<dbReference type="EMBL" id="JACHND010000001">
    <property type="protein sequence ID" value="MBB4699311.1"/>
    <property type="molecule type" value="Genomic_DNA"/>
</dbReference>
<keyword evidence="2" id="KW-1185">Reference proteome</keyword>
<dbReference type="AlphaFoldDB" id="A0A7W7G9U5"/>
<comment type="caution">
    <text evidence="1">The sequence shown here is derived from an EMBL/GenBank/DDBJ whole genome shotgun (WGS) entry which is preliminary data.</text>
</comment>
<dbReference type="Proteomes" id="UP000542210">
    <property type="component" value="Unassembled WGS sequence"/>
</dbReference>
<proteinExistence type="predicted"/>
<sequence length="87" mass="10383">MTNMGEFRWNFDDLGDLDPHRVQDFVQTLKAVTENAYLQVSGRPKEEVVQTLRREWNRQSFDRFPTRIMERLAEPISQGVKPVFKRE</sequence>
<protein>
    <submittedName>
        <fullName evidence="1">Uncharacterized protein</fullName>
    </submittedName>
</protein>
<dbReference type="RefSeq" id="WP_184876748.1">
    <property type="nucleotide sequence ID" value="NZ_BOOV01000052.1"/>
</dbReference>
<name>A0A7W7G9U5_9ACTN</name>
<reference evidence="1 2" key="1">
    <citation type="submission" date="2020-08" db="EMBL/GenBank/DDBJ databases">
        <title>Sequencing the genomes of 1000 actinobacteria strains.</title>
        <authorList>
            <person name="Klenk H.-P."/>
        </authorList>
    </citation>
    <scope>NUCLEOTIDE SEQUENCE [LARGE SCALE GENOMIC DNA]</scope>
    <source>
        <strain evidence="1 2">DSM 45784</strain>
    </source>
</reference>
<gene>
    <name evidence="1" type="ORF">BJ982_000855</name>
</gene>
<evidence type="ECO:0000313" key="2">
    <source>
        <dbReference type="Proteomes" id="UP000542210"/>
    </source>
</evidence>
<organism evidence="1 2">
    <name type="scientific">Sphaerisporangium siamense</name>
    <dbReference type="NCBI Taxonomy" id="795645"/>
    <lineage>
        <taxon>Bacteria</taxon>
        <taxon>Bacillati</taxon>
        <taxon>Actinomycetota</taxon>
        <taxon>Actinomycetes</taxon>
        <taxon>Streptosporangiales</taxon>
        <taxon>Streptosporangiaceae</taxon>
        <taxon>Sphaerisporangium</taxon>
    </lineage>
</organism>
<evidence type="ECO:0000313" key="1">
    <source>
        <dbReference type="EMBL" id="MBB4699311.1"/>
    </source>
</evidence>
<accession>A0A7W7G9U5</accession>